<gene>
    <name evidence="3" type="ORF">C3L33_23131</name>
</gene>
<evidence type="ECO:0000256" key="1">
    <source>
        <dbReference type="ARBA" id="ARBA00006432"/>
    </source>
</evidence>
<dbReference type="PANTHER" id="PTHR43859">
    <property type="entry name" value="ACYL-ACTIVATING ENZYME"/>
    <property type="match status" value="1"/>
</dbReference>
<dbReference type="Gene3D" id="3.30.300.30">
    <property type="match status" value="1"/>
</dbReference>
<dbReference type="GO" id="GO:0016874">
    <property type="term" value="F:ligase activity"/>
    <property type="evidence" value="ECO:0007669"/>
    <property type="project" value="UniProtKB-KW"/>
</dbReference>
<dbReference type="InterPro" id="IPR045851">
    <property type="entry name" value="AMP-bd_C_sf"/>
</dbReference>
<protein>
    <recommendedName>
        <fullName evidence="4">AMP-binding enzyme C-terminal domain-containing protein</fullName>
    </recommendedName>
</protein>
<dbReference type="SUPFAM" id="SSF56801">
    <property type="entry name" value="Acetyl-CoA synthetase-like"/>
    <property type="match status" value="1"/>
</dbReference>
<evidence type="ECO:0000313" key="3">
    <source>
        <dbReference type="EMBL" id="KAE9444971.1"/>
    </source>
</evidence>
<keyword evidence="2" id="KW-0436">Ligase</keyword>
<dbReference type="PANTHER" id="PTHR43859:SF11">
    <property type="entry name" value="4-COUMARATE--COA LIGASE"/>
    <property type="match status" value="1"/>
</dbReference>
<dbReference type="AlphaFoldDB" id="A0A6A4KNF5"/>
<sequence length="105" mass="11754">MTSVPVDGKTVKWRGDVEEQYHDVDVQVTQAAFKNGWYRTTDLGVRDLDGDIRIKDRAVDTIFKCEGDPISTLEIEAVLVSHPAVEAMAVVERPNDRLGESRVIL</sequence>
<organism evidence="3">
    <name type="scientific">Rhododendron williamsianum</name>
    <dbReference type="NCBI Taxonomy" id="262921"/>
    <lineage>
        <taxon>Eukaryota</taxon>
        <taxon>Viridiplantae</taxon>
        <taxon>Streptophyta</taxon>
        <taxon>Embryophyta</taxon>
        <taxon>Tracheophyta</taxon>
        <taxon>Spermatophyta</taxon>
        <taxon>Magnoliopsida</taxon>
        <taxon>eudicotyledons</taxon>
        <taxon>Gunneridae</taxon>
        <taxon>Pentapetalae</taxon>
        <taxon>asterids</taxon>
        <taxon>Ericales</taxon>
        <taxon>Ericaceae</taxon>
        <taxon>Ericoideae</taxon>
        <taxon>Rhodoreae</taxon>
        <taxon>Rhododendron</taxon>
    </lineage>
</organism>
<dbReference type="OrthoDB" id="10253115at2759"/>
<comment type="similarity">
    <text evidence="1">Belongs to the ATP-dependent AMP-binding enzyme family.</text>
</comment>
<evidence type="ECO:0000256" key="2">
    <source>
        <dbReference type="ARBA" id="ARBA00022598"/>
    </source>
</evidence>
<dbReference type="EMBL" id="QEFC01004754">
    <property type="protein sequence ID" value="KAE9444971.1"/>
    <property type="molecule type" value="Genomic_DNA"/>
</dbReference>
<accession>A0A6A4KNF5</accession>
<name>A0A6A4KNF5_9ERIC</name>
<comment type="caution">
    <text evidence="3">The sequence shown here is derived from an EMBL/GenBank/DDBJ whole genome shotgun (WGS) entry which is preliminary data.</text>
</comment>
<evidence type="ECO:0008006" key="4">
    <source>
        <dbReference type="Google" id="ProtNLM"/>
    </source>
</evidence>
<reference evidence="3" key="1">
    <citation type="journal article" date="2019" name="Genome Biol. Evol.">
        <title>The Rhododendron genome and chromosomal organization provide insight into shared whole-genome duplications across the heath family (Ericaceae).</title>
        <authorList>
            <person name="Soza V.L."/>
            <person name="Lindsley D."/>
            <person name="Waalkes A."/>
            <person name="Ramage E."/>
            <person name="Patwardhan R.P."/>
            <person name="Burton J.N."/>
            <person name="Adey A."/>
            <person name="Kumar A."/>
            <person name="Qiu R."/>
            <person name="Shendure J."/>
            <person name="Hall B."/>
        </authorList>
    </citation>
    <scope>NUCLEOTIDE SEQUENCE</scope>
    <source>
        <strain evidence="3">RSF 1966-606</strain>
    </source>
</reference>
<dbReference type="Gene3D" id="2.30.38.10">
    <property type="entry name" value="Luciferase, Domain 3"/>
    <property type="match status" value="1"/>
</dbReference>
<feature type="non-terminal residue" evidence="3">
    <location>
        <position position="1"/>
    </location>
</feature>
<proteinExistence type="inferred from homology"/>